<organism evidence="2 3">
    <name type="scientific">Flavobacterium lacisediminis</name>
    <dbReference type="NCBI Taxonomy" id="2989705"/>
    <lineage>
        <taxon>Bacteria</taxon>
        <taxon>Pseudomonadati</taxon>
        <taxon>Bacteroidota</taxon>
        <taxon>Flavobacteriia</taxon>
        <taxon>Flavobacteriales</taxon>
        <taxon>Flavobacteriaceae</taxon>
        <taxon>Flavobacterium</taxon>
    </lineage>
</organism>
<comment type="caution">
    <text evidence="2">The sequence shown here is derived from an EMBL/GenBank/DDBJ whole genome shotgun (WGS) entry which is preliminary data.</text>
</comment>
<keyword evidence="3" id="KW-1185">Reference proteome</keyword>
<evidence type="ECO:0000313" key="3">
    <source>
        <dbReference type="Proteomes" id="UP001165677"/>
    </source>
</evidence>
<protein>
    <submittedName>
        <fullName evidence="2">Uncharacterized protein</fullName>
    </submittedName>
</protein>
<sequence length="172" mass="20124">MKKEIIFPVIFGLFTAFFASYTSPFDIIEIGKASELVLQNLIIPIIFLSGILAFFVYKFYSKIVKQENEKPKKFDRVFAPLIYSILIFFSLFFFTRFLVVVSNALIRNEEIIISGNVTYVYHHTGRGGDYYNIEINDEKLNRKVELRTEKYDGQEFVNYTLKIGFWGIIYGD</sequence>
<keyword evidence="1" id="KW-0812">Transmembrane</keyword>
<gene>
    <name evidence="2" type="ORF">OJ995_03060</name>
</gene>
<keyword evidence="1" id="KW-0472">Membrane</keyword>
<feature type="transmembrane region" description="Helical" evidence="1">
    <location>
        <begin position="5"/>
        <end position="21"/>
    </location>
</feature>
<accession>A0ABT3EFJ5</accession>
<feature type="transmembrane region" description="Helical" evidence="1">
    <location>
        <begin position="41"/>
        <end position="60"/>
    </location>
</feature>
<dbReference type="EMBL" id="JAPCIO010000002">
    <property type="protein sequence ID" value="MCW1147204.1"/>
    <property type="molecule type" value="Genomic_DNA"/>
</dbReference>
<name>A0ABT3EFJ5_9FLAO</name>
<proteinExistence type="predicted"/>
<evidence type="ECO:0000313" key="2">
    <source>
        <dbReference type="EMBL" id="MCW1147204.1"/>
    </source>
</evidence>
<dbReference type="RefSeq" id="WP_264368099.1">
    <property type="nucleotide sequence ID" value="NZ_JAPCIO010000002.1"/>
</dbReference>
<evidence type="ECO:0000256" key="1">
    <source>
        <dbReference type="SAM" id="Phobius"/>
    </source>
</evidence>
<dbReference type="Proteomes" id="UP001165677">
    <property type="component" value="Unassembled WGS sequence"/>
</dbReference>
<keyword evidence="1" id="KW-1133">Transmembrane helix</keyword>
<reference evidence="2" key="1">
    <citation type="submission" date="2022-10" db="EMBL/GenBank/DDBJ databases">
        <title>Flavobacterium sp. nov., a bacterium isolated from lake sediment.</title>
        <authorList>
            <person name="Qu J.-H."/>
        </authorList>
    </citation>
    <scope>NUCLEOTIDE SEQUENCE</scope>
    <source>
        <strain evidence="2">TH16-21</strain>
    </source>
</reference>
<feature type="transmembrane region" description="Helical" evidence="1">
    <location>
        <begin position="81"/>
        <end position="106"/>
    </location>
</feature>